<keyword evidence="5" id="KW-1185">Reference proteome</keyword>
<keyword evidence="1" id="KW-0539">Nucleus</keyword>
<dbReference type="EMBL" id="JBAHYK010000084">
    <property type="protein sequence ID" value="KAL0578804.1"/>
    <property type="molecule type" value="Genomic_DNA"/>
</dbReference>
<feature type="region of interest" description="Disordered" evidence="2">
    <location>
        <begin position="173"/>
        <end position="198"/>
    </location>
</feature>
<comment type="caution">
    <text evidence="4">The sequence shown here is derived from an EMBL/GenBank/DDBJ whole genome shotgun (WGS) entry which is preliminary data.</text>
</comment>
<evidence type="ECO:0000256" key="1">
    <source>
        <dbReference type="PROSITE-ProRule" id="PRU00108"/>
    </source>
</evidence>
<feature type="compositionally biased region" description="Polar residues" evidence="2">
    <location>
        <begin position="106"/>
        <end position="120"/>
    </location>
</feature>
<proteinExistence type="predicted"/>
<feature type="compositionally biased region" description="Basic residues" evidence="2">
    <location>
        <begin position="123"/>
        <end position="136"/>
    </location>
</feature>
<protein>
    <recommendedName>
        <fullName evidence="3">Homeobox domain-containing protein</fullName>
    </recommendedName>
</protein>
<dbReference type="CDD" id="cd00086">
    <property type="entry name" value="homeodomain"/>
    <property type="match status" value="1"/>
</dbReference>
<evidence type="ECO:0000256" key="2">
    <source>
        <dbReference type="SAM" id="MobiDB-lite"/>
    </source>
</evidence>
<evidence type="ECO:0000313" key="5">
    <source>
        <dbReference type="Proteomes" id="UP001465976"/>
    </source>
</evidence>
<dbReference type="SMART" id="SM00389">
    <property type="entry name" value="HOX"/>
    <property type="match status" value="1"/>
</dbReference>
<dbReference type="PROSITE" id="PS50071">
    <property type="entry name" value="HOMEOBOX_2"/>
    <property type="match status" value="1"/>
</dbReference>
<dbReference type="SUPFAM" id="SSF46689">
    <property type="entry name" value="Homeodomain-like"/>
    <property type="match status" value="1"/>
</dbReference>
<comment type="subcellular location">
    <subcellularLocation>
        <location evidence="1">Nucleus</location>
    </subcellularLocation>
</comment>
<feature type="domain" description="Homeobox" evidence="3">
    <location>
        <begin position="14"/>
        <end position="75"/>
    </location>
</feature>
<keyword evidence="1" id="KW-0371">Homeobox</keyword>
<feature type="compositionally biased region" description="Low complexity" evidence="2">
    <location>
        <begin position="95"/>
        <end position="104"/>
    </location>
</feature>
<reference evidence="4 5" key="1">
    <citation type="submission" date="2024-02" db="EMBL/GenBank/DDBJ databases">
        <title>A draft genome for the cacao thread blight pathogen Marasmius crinis-equi.</title>
        <authorList>
            <person name="Cohen S.P."/>
            <person name="Baruah I.K."/>
            <person name="Amoako-Attah I."/>
            <person name="Bukari Y."/>
            <person name="Meinhardt L.W."/>
            <person name="Bailey B.A."/>
        </authorList>
    </citation>
    <scope>NUCLEOTIDE SEQUENCE [LARGE SCALE GENOMIC DNA]</scope>
    <source>
        <strain evidence="4 5">GH-76</strain>
    </source>
</reference>
<organism evidence="4 5">
    <name type="scientific">Marasmius crinis-equi</name>
    <dbReference type="NCBI Taxonomy" id="585013"/>
    <lineage>
        <taxon>Eukaryota</taxon>
        <taxon>Fungi</taxon>
        <taxon>Dikarya</taxon>
        <taxon>Basidiomycota</taxon>
        <taxon>Agaricomycotina</taxon>
        <taxon>Agaricomycetes</taxon>
        <taxon>Agaricomycetidae</taxon>
        <taxon>Agaricales</taxon>
        <taxon>Marasmiineae</taxon>
        <taxon>Marasmiaceae</taxon>
        <taxon>Marasmius</taxon>
    </lineage>
</organism>
<dbReference type="InterPro" id="IPR009057">
    <property type="entry name" value="Homeodomain-like_sf"/>
</dbReference>
<evidence type="ECO:0000313" key="4">
    <source>
        <dbReference type="EMBL" id="KAL0578804.1"/>
    </source>
</evidence>
<evidence type="ECO:0000259" key="3">
    <source>
        <dbReference type="PROSITE" id="PS50071"/>
    </source>
</evidence>
<feature type="region of interest" description="Disordered" evidence="2">
    <location>
        <begin position="279"/>
        <end position="322"/>
    </location>
</feature>
<accession>A0ABR3FTK8</accession>
<dbReference type="InterPro" id="IPR001356">
    <property type="entry name" value="HD"/>
</dbReference>
<dbReference type="Proteomes" id="UP001465976">
    <property type="component" value="Unassembled WGS sequence"/>
</dbReference>
<gene>
    <name evidence="4" type="ORF">V5O48_003216</name>
</gene>
<dbReference type="Gene3D" id="1.10.10.60">
    <property type="entry name" value="Homeodomain-like"/>
    <property type="match status" value="1"/>
</dbReference>
<feature type="DNA-binding region" description="Homeobox" evidence="1">
    <location>
        <begin position="16"/>
        <end position="76"/>
    </location>
</feature>
<feature type="region of interest" description="Disordered" evidence="2">
    <location>
        <begin position="92"/>
        <end position="157"/>
    </location>
</feature>
<feature type="compositionally biased region" description="Pro residues" evidence="2">
    <location>
        <begin position="302"/>
        <end position="317"/>
    </location>
</feature>
<sequence>MDATNSEQAIPAKKTAGRKVVRANLQQLVILRDAFAQSPLPPVNQALQNLANTTGLTEQWITGWFGRERKKYTKNTKVAELKAEHQDAILAVNGNNPSSMPMPSDSEATATDNTVNQSSAGPPKKKARTARSRRPQTRAAKKETLEATLPLDPTPVPTEQVPCNPVIPGAVMNPLDQPHIPASEPVQQVKRRRGRKPAAIPNTVATTSAADSENTFTVPQANQTIPETVQSVPLPRPNTYVSPAQFGQSSFTPNPPPPAPLLSIPLLPVLTLYPQVEPKPQSVIPSREGTYPPLQFRYPLATIPPPRSQPQPQPQPQDLPTNPVRDVLNPNFTPMKHLTVLNNKLADGSVSLRSRHGVEDLMSTLLDDQLAEEDPFQTAMGLVFIARSREAARAVRKA</sequence>
<name>A0ABR3FTK8_9AGAR</name>
<keyword evidence="1" id="KW-0238">DNA-binding</keyword>